<dbReference type="EMBL" id="CP024309">
    <property type="protein sequence ID" value="AUX78708.1"/>
    <property type="molecule type" value="Genomic_DNA"/>
</dbReference>
<dbReference type="RefSeq" id="WP_104840382.1">
    <property type="nucleotide sequence ID" value="NZ_CP024309.1"/>
</dbReference>
<keyword evidence="1" id="KW-0614">Plasmid</keyword>
<dbReference type="AlphaFoldDB" id="A0A2L0HB30"/>
<name>A0A2L0HB30_RHIFR</name>
<dbReference type="InterPro" id="IPR010767">
    <property type="entry name" value="Phage_CGC-2007_Cje0229"/>
</dbReference>
<proteinExistence type="predicted"/>
<dbReference type="Pfam" id="PF07087">
    <property type="entry name" value="DUF1353"/>
    <property type="match status" value="1"/>
</dbReference>
<gene>
    <name evidence="1" type="ORF">NXT3_PB00046</name>
</gene>
<evidence type="ECO:0008006" key="3">
    <source>
        <dbReference type="Google" id="ProtNLM"/>
    </source>
</evidence>
<reference evidence="1 2" key="1">
    <citation type="submission" date="2017-10" db="EMBL/GenBank/DDBJ databases">
        <title>Analysis of the genome sequences of Rhizobium populations associated to common bean (phaseolus vulgaris).</title>
        <authorList>
            <person name="Bustos P."/>
            <person name="Santamaria R.I."/>
            <person name="Miranda-Sanchez F."/>
            <person name="Perez-Carrascal O."/>
            <person name="Juarez S."/>
            <person name="Lozano L."/>
            <person name="Martinez-Flores I."/>
            <person name="Vinuesa P."/>
            <person name="Martinez-Romero E."/>
            <person name="Cevallos M.A."/>
            <person name="Romero D."/>
            <person name="Davila G."/>
            <person name="Gonzalez V."/>
        </authorList>
    </citation>
    <scope>NUCLEOTIDE SEQUENCE [LARGE SCALE GENOMIC DNA]</scope>
    <source>
        <strain evidence="1 2">NXT3</strain>
        <plasmid evidence="2">Plasmid psfrenxt3b</plasmid>
    </source>
</reference>
<protein>
    <recommendedName>
        <fullName evidence="3">DUF1353 domain-containing protein</fullName>
    </recommendedName>
</protein>
<organism evidence="1 2">
    <name type="scientific">Rhizobium fredii</name>
    <name type="common">Sinorhizobium fredii</name>
    <dbReference type="NCBI Taxonomy" id="380"/>
    <lineage>
        <taxon>Bacteria</taxon>
        <taxon>Pseudomonadati</taxon>
        <taxon>Pseudomonadota</taxon>
        <taxon>Alphaproteobacteria</taxon>
        <taxon>Hyphomicrobiales</taxon>
        <taxon>Rhizobiaceae</taxon>
        <taxon>Sinorhizobium/Ensifer group</taxon>
        <taxon>Sinorhizobium</taxon>
    </lineage>
</organism>
<geneLocation type="plasmid" evidence="2">
    <name>psfrenxt3b</name>
</geneLocation>
<evidence type="ECO:0000313" key="2">
    <source>
        <dbReference type="Proteomes" id="UP000239340"/>
    </source>
</evidence>
<evidence type="ECO:0000313" key="1">
    <source>
        <dbReference type="EMBL" id="AUX78708.1"/>
    </source>
</evidence>
<accession>A0A2L0HB30</accession>
<dbReference type="Proteomes" id="UP000239340">
    <property type="component" value="Plasmid pSfreNXT3b"/>
</dbReference>
<sequence length="187" mass="21605">MKKSNADIADELVSYMKFVLKPTKYFGPPVPIVPFADWDYYYVERLLEWTPTSRTLMTVKDVKVPRGFVTDLASIPRPLWSILPRQARYTYPAVLHDFLYWFQPCEREEADDVLRLAMEELDVPAATSSTIYGAVRMGGAASWRENAERRAAGERRILVDFPPDPKITWAIWKADPNKFQADPNVFQ</sequence>